<reference evidence="2" key="1">
    <citation type="submission" date="2022-10" db="EMBL/GenBank/DDBJ databases">
        <title>Tapping the CABI collections for fungal endophytes: first genome assemblies for Collariella, Neodidymelliopsis, Ascochyta clinopodiicola, Didymella pomorum, Didymosphaeria variabile, Neocosmospora piperis and Neocucurbitaria cava.</title>
        <authorList>
            <person name="Hill R."/>
        </authorList>
    </citation>
    <scope>NUCLEOTIDE SEQUENCE</scope>
    <source>
        <strain evidence="2">IMI 356815</strain>
    </source>
</reference>
<name>A0A9W8XRB2_9PLEO</name>
<keyword evidence="3" id="KW-1185">Reference proteome</keyword>
<dbReference type="RefSeq" id="XP_056074529.1">
    <property type="nucleotide sequence ID" value="XM_056211056.1"/>
</dbReference>
<proteinExistence type="predicted"/>
<organism evidence="2 3">
    <name type="scientific">Didymosphaeria variabile</name>
    <dbReference type="NCBI Taxonomy" id="1932322"/>
    <lineage>
        <taxon>Eukaryota</taxon>
        <taxon>Fungi</taxon>
        <taxon>Dikarya</taxon>
        <taxon>Ascomycota</taxon>
        <taxon>Pezizomycotina</taxon>
        <taxon>Dothideomycetes</taxon>
        <taxon>Pleosporomycetidae</taxon>
        <taxon>Pleosporales</taxon>
        <taxon>Massarineae</taxon>
        <taxon>Didymosphaeriaceae</taxon>
        <taxon>Didymosphaeria</taxon>
    </lineage>
</organism>
<dbReference type="EMBL" id="JAPEUX010000002">
    <property type="protein sequence ID" value="KAJ4357670.1"/>
    <property type="molecule type" value="Genomic_DNA"/>
</dbReference>
<protein>
    <recommendedName>
        <fullName evidence="4">Transmembrane protein</fullName>
    </recommendedName>
</protein>
<keyword evidence="1" id="KW-1133">Transmembrane helix</keyword>
<evidence type="ECO:0000313" key="2">
    <source>
        <dbReference type="EMBL" id="KAJ4357670.1"/>
    </source>
</evidence>
<keyword evidence="1" id="KW-0472">Membrane</keyword>
<sequence length="109" mass="12932">MEVMAGDWEARATPGWHVTIFCQDDNVNHDDDNHSEGDDAKDEHWDVEKDYGEEWWFKRWKARVEKKREGQIEKQNSWKIGVVAVIGVAIAFCIISWFPFRKHHTIMMD</sequence>
<gene>
    <name evidence="2" type="ORF">N0V89_002246</name>
</gene>
<evidence type="ECO:0000313" key="3">
    <source>
        <dbReference type="Proteomes" id="UP001140513"/>
    </source>
</evidence>
<comment type="caution">
    <text evidence="2">The sequence shown here is derived from an EMBL/GenBank/DDBJ whole genome shotgun (WGS) entry which is preliminary data.</text>
</comment>
<feature type="transmembrane region" description="Helical" evidence="1">
    <location>
        <begin position="80"/>
        <end position="100"/>
    </location>
</feature>
<accession>A0A9W8XRB2</accession>
<dbReference type="Proteomes" id="UP001140513">
    <property type="component" value="Unassembled WGS sequence"/>
</dbReference>
<dbReference type="GeneID" id="80905776"/>
<evidence type="ECO:0000256" key="1">
    <source>
        <dbReference type="SAM" id="Phobius"/>
    </source>
</evidence>
<dbReference type="AlphaFoldDB" id="A0A9W8XRB2"/>
<dbReference type="OrthoDB" id="3788327at2759"/>
<evidence type="ECO:0008006" key="4">
    <source>
        <dbReference type="Google" id="ProtNLM"/>
    </source>
</evidence>
<keyword evidence="1" id="KW-0812">Transmembrane</keyword>